<name>L8Y1E7_TUPCH</name>
<protein>
    <submittedName>
        <fullName evidence="3">Fatty acid-binding protein, epidermal</fullName>
    </submittedName>
</protein>
<gene>
    <name evidence="3" type="ORF">TREES_T100019045</name>
</gene>
<keyword evidence="4" id="KW-1185">Reference proteome</keyword>
<dbReference type="InterPro" id="IPR000463">
    <property type="entry name" value="Fatty_acid-bd"/>
</dbReference>
<evidence type="ECO:0000313" key="4">
    <source>
        <dbReference type="Proteomes" id="UP000011518"/>
    </source>
</evidence>
<evidence type="ECO:0000256" key="1">
    <source>
        <dbReference type="ARBA" id="ARBA00008390"/>
    </source>
</evidence>
<dbReference type="Proteomes" id="UP000011518">
    <property type="component" value="Unassembled WGS sequence"/>
</dbReference>
<evidence type="ECO:0000313" key="3">
    <source>
        <dbReference type="EMBL" id="ELV10163.1"/>
    </source>
</evidence>
<reference evidence="4" key="1">
    <citation type="submission" date="2012-07" db="EMBL/GenBank/DDBJ databases">
        <title>Genome of the Chinese tree shrew, a rising model animal genetically related to primates.</title>
        <authorList>
            <person name="Zhang G."/>
            <person name="Fan Y."/>
            <person name="Yao Y."/>
            <person name="Huang Z."/>
        </authorList>
    </citation>
    <scope>NUCLEOTIDE SEQUENCE [LARGE SCALE GENOMIC DNA]</scope>
</reference>
<dbReference type="GO" id="GO:0008289">
    <property type="term" value="F:lipid binding"/>
    <property type="evidence" value="ECO:0007669"/>
    <property type="project" value="InterPro"/>
</dbReference>
<dbReference type="InterPro" id="IPR031259">
    <property type="entry name" value="ILBP"/>
</dbReference>
<reference evidence="4" key="2">
    <citation type="journal article" date="2013" name="Nat. Commun.">
        <title>Genome of the Chinese tree shrew.</title>
        <authorList>
            <person name="Fan Y."/>
            <person name="Huang Z.Y."/>
            <person name="Cao C.C."/>
            <person name="Chen C.S."/>
            <person name="Chen Y.X."/>
            <person name="Fan D.D."/>
            <person name="He J."/>
            <person name="Hou H.L."/>
            <person name="Hu L."/>
            <person name="Hu X.T."/>
            <person name="Jiang X.T."/>
            <person name="Lai R."/>
            <person name="Lang Y.S."/>
            <person name="Liang B."/>
            <person name="Liao S.G."/>
            <person name="Mu D."/>
            <person name="Ma Y.Y."/>
            <person name="Niu Y.Y."/>
            <person name="Sun X.Q."/>
            <person name="Xia J.Q."/>
            <person name="Xiao J."/>
            <person name="Xiong Z.Q."/>
            <person name="Xu L."/>
            <person name="Yang L."/>
            <person name="Zhang Y."/>
            <person name="Zhao W."/>
            <person name="Zhao X.D."/>
            <person name="Zheng Y.T."/>
            <person name="Zhou J.M."/>
            <person name="Zhu Y.B."/>
            <person name="Zhang G.J."/>
            <person name="Wang J."/>
            <person name="Yao Y.G."/>
        </authorList>
    </citation>
    <scope>NUCLEOTIDE SEQUENCE [LARGE SCALE GENOMIC DNA]</scope>
</reference>
<dbReference type="SUPFAM" id="SSF50814">
    <property type="entry name" value="Lipocalins"/>
    <property type="match status" value="1"/>
</dbReference>
<sequence length="105" mass="11818">MANVQQLEERWHLVDSKGFDKYMKGLGVGIAQPKMGAMAKPGHTIICDGNNLTVKTESTLTTTWFSCILREKFEETTGNGRKTQTVTLRMVHWFNIKNGMGKKAQ</sequence>
<dbReference type="InParanoid" id="L8Y1E7"/>
<dbReference type="Pfam" id="PF00061">
    <property type="entry name" value="Lipocalin"/>
    <property type="match status" value="1"/>
</dbReference>
<evidence type="ECO:0000259" key="2">
    <source>
        <dbReference type="Pfam" id="PF00061"/>
    </source>
</evidence>
<dbReference type="STRING" id="246437.L8Y1E7"/>
<dbReference type="InterPro" id="IPR012674">
    <property type="entry name" value="Calycin"/>
</dbReference>
<accession>L8Y1E7</accession>
<dbReference type="PRINTS" id="PR00178">
    <property type="entry name" value="FATTYACIDBP"/>
</dbReference>
<dbReference type="InterPro" id="IPR000566">
    <property type="entry name" value="Lipocln_cytosolic_FA-bd_dom"/>
</dbReference>
<proteinExistence type="inferred from homology"/>
<feature type="domain" description="Lipocalin/cytosolic fatty-acid binding" evidence="2">
    <location>
        <begin position="10"/>
        <end position="88"/>
    </location>
</feature>
<dbReference type="EMBL" id="KB368353">
    <property type="protein sequence ID" value="ELV10163.1"/>
    <property type="molecule type" value="Genomic_DNA"/>
</dbReference>
<comment type="similarity">
    <text evidence="1">Belongs to the calycin superfamily. Fatty-acid binding protein (FABP) family.</text>
</comment>
<organism evidence="3 4">
    <name type="scientific">Tupaia chinensis</name>
    <name type="common">Chinese tree shrew</name>
    <name type="synonym">Tupaia belangeri chinensis</name>
    <dbReference type="NCBI Taxonomy" id="246437"/>
    <lineage>
        <taxon>Eukaryota</taxon>
        <taxon>Metazoa</taxon>
        <taxon>Chordata</taxon>
        <taxon>Craniata</taxon>
        <taxon>Vertebrata</taxon>
        <taxon>Euteleostomi</taxon>
        <taxon>Mammalia</taxon>
        <taxon>Eutheria</taxon>
        <taxon>Euarchontoglires</taxon>
        <taxon>Scandentia</taxon>
        <taxon>Tupaiidae</taxon>
        <taxon>Tupaia</taxon>
    </lineage>
</organism>
<dbReference type="PANTHER" id="PTHR11955">
    <property type="entry name" value="FATTY ACID BINDING PROTEIN"/>
    <property type="match status" value="1"/>
</dbReference>
<dbReference type="Gene3D" id="2.40.128.20">
    <property type="match status" value="1"/>
</dbReference>
<dbReference type="AlphaFoldDB" id="L8Y1E7"/>